<dbReference type="Proteomes" id="UP000008370">
    <property type="component" value="Unassembled WGS sequence"/>
</dbReference>
<keyword evidence="2" id="KW-0812">Transmembrane</keyword>
<keyword evidence="2" id="KW-1133">Transmembrane helix</keyword>
<keyword evidence="2" id="KW-0472">Membrane</keyword>
<dbReference type="GeneID" id="18918661"/>
<dbReference type="InterPro" id="IPR013862">
    <property type="entry name" value="Kei1"/>
</dbReference>
<feature type="region of interest" description="Disordered" evidence="1">
    <location>
        <begin position="224"/>
        <end position="338"/>
    </location>
</feature>
<dbReference type="GO" id="GO:0006673">
    <property type="term" value="P:inositol phosphoceramide metabolic process"/>
    <property type="evidence" value="ECO:0007669"/>
    <property type="project" value="InterPro"/>
</dbReference>
<dbReference type="GO" id="GO:0000139">
    <property type="term" value="C:Golgi membrane"/>
    <property type="evidence" value="ECO:0007669"/>
    <property type="project" value="TreeGrafter"/>
</dbReference>
<dbReference type="GO" id="GO:0070916">
    <property type="term" value="C:inositol phosphoceramide synthase complex"/>
    <property type="evidence" value="ECO:0007669"/>
    <property type="project" value="TreeGrafter"/>
</dbReference>
<evidence type="ECO:0000313" key="3">
    <source>
        <dbReference type="EMBL" id="EKM50494.1"/>
    </source>
</evidence>
<organism evidence="3 4">
    <name type="scientific">Phanerochaete carnosa (strain HHB-10118-sp)</name>
    <name type="common">White-rot fungus</name>
    <name type="synonym">Peniophora carnosa</name>
    <dbReference type="NCBI Taxonomy" id="650164"/>
    <lineage>
        <taxon>Eukaryota</taxon>
        <taxon>Fungi</taxon>
        <taxon>Dikarya</taxon>
        <taxon>Basidiomycota</taxon>
        <taxon>Agaricomycotina</taxon>
        <taxon>Agaricomycetes</taxon>
        <taxon>Polyporales</taxon>
        <taxon>Phanerochaetaceae</taxon>
        <taxon>Phanerochaete</taxon>
    </lineage>
</organism>
<proteinExistence type="predicted"/>
<dbReference type="HOGENOM" id="CLU_063116_0_0_1"/>
<dbReference type="GO" id="GO:0070917">
    <property type="term" value="F:inositol phosphoceramide synthase regulator activity"/>
    <property type="evidence" value="ECO:0007669"/>
    <property type="project" value="InterPro"/>
</dbReference>
<feature type="transmembrane region" description="Helical" evidence="2">
    <location>
        <begin position="56"/>
        <end position="76"/>
    </location>
</feature>
<reference evidence="3 4" key="1">
    <citation type="journal article" date="2012" name="BMC Genomics">
        <title>Comparative genomics of the white-rot fungi, Phanerochaete carnosa and P. chrysosporium, to elucidate the genetic basis of the distinct wood types they colonize.</title>
        <authorList>
            <person name="Suzuki H."/>
            <person name="MacDonald J."/>
            <person name="Syed K."/>
            <person name="Salamov A."/>
            <person name="Hori C."/>
            <person name="Aerts A."/>
            <person name="Henrissat B."/>
            <person name="Wiebenga A."/>
            <person name="vanKuyk P.A."/>
            <person name="Barry K."/>
            <person name="Lindquist E."/>
            <person name="LaButti K."/>
            <person name="Lapidus A."/>
            <person name="Lucas S."/>
            <person name="Coutinho P."/>
            <person name="Gong Y."/>
            <person name="Samejima M."/>
            <person name="Mahadevan R."/>
            <person name="Abou-Zaid M."/>
            <person name="de Vries R.P."/>
            <person name="Igarashi K."/>
            <person name="Yadav J.S."/>
            <person name="Grigoriev I.V."/>
            <person name="Master E.R."/>
        </authorList>
    </citation>
    <scope>NUCLEOTIDE SEQUENCE [LARGE SCALE GENOMIC DNA]</scope>
    <source>
        <strain evidence="3 4">HHB-10118-sp</strain>
    </source>
</reference>
<dbReference type="OrthoDB" id="3338076at2759"/>
<name>K5VV95_PHACS</name>
<evidence type="ECO:0008006" key="5">
    <source>
        <dbReference type="Google" id="ProtNLM"/>
    </source>
</evidence>
<dbReference type="AlphaFoldDB" id="K5VV95"/>
<evidence type="ECO:0000256" key="1">
    <source>
        <dbReference type="SAM" id="MobiDB-lite"/>
    </source>
</evidence>
<evidence type="ECO:0000313" key="4">
    <source>
        <dbReference type="Proteomes" id="UP000008370"/>
    </source>
</evidence>
<dbReference type="PANTHER" id="PTHR28077:SF1">
    <property type="entry name" value="INOSITOL PHOSPHORYLCERAMIDE SYNTHASE REGULATORY SUBUNIT KEI1"/>
    <property type="match status" value="1"/>
</dbReference>
<dbReference type="InParanoid" id="K5VV95"/>
<feature type="compositionally biased region" description="Acidic residues" evidence="1">
    <location>
        <begin position="278"/>
        <end position="290"/>
    </location>
</feature>
<protein>
    <recommendedName>
        <fullName evidence="5">DUF1753-domain-containing protein</fullName>
    </recommendedName>
</protein>
<dbReference type="PANTHER" id="PTHR28077">
    <property type="entry name" value="INOSITOL PHOSPHORYLCERAMIDE SYNTHASE REGULATORY SUBUNIT KEI1"/>
    <property type="match status" value="1"/>
</dbReference>
<accession>K5VV95</accession>
<dbReference type="Pfam" id="PF08552">
    <property type="entry name" value="Kei1"/>
    <property type="match status" value="1"/>
</dbReference>
<dbReference type="STRING" id="650164.K5VV95"/>
<dbReference type="FunCoup" id="K5VV95">
    <property type="interactions" value="25"/>
</dbReference>
<feature type="transmembrane region" description="Helical" evidence="2">
    <location>
        <begin position="88"/>
        <end position="115"/>
    </location>
</feature>
<feature type="transmembrane region" description="Helical" evidence="2">
    <location>
        <begin position="162"/>
        <end position="185"/>
    </location>
</feature>
<dbReference type="RefSeq" id="XP_007400766.1">
    <property type="nucleotide sequence ID" value="XM_007400704.1"/>
</dbReference>
<gene>
    <name evidence="3" type="ORF">PHACADRAFT_263813</name>
</gene>
<keyword evidence="4" id="KW-1185">Reference proteome</keyword>
<feature type="compositionally biased region" description="Low complexity" evidence="1">
    <location>
        <begin position="298"/>
        <end position="308"/>
    </location>
</feature>
<dbReference type="KEGG" id="pco:PHACADRAFT_263813"/>
<dbReference type="EMBL" id="JH930478">
    <property type="protein sequence ID" value="EKM50494.1"/>
    <property type="molecule type" value="Genomic_DNA"/>
</dbReference>
<feature type="compositionally biased region" description="Basic residues" evidence="1">
    <location>
        <begin position="254"/>
        <end position="263"/>
    </location>
</feature>
<sequence length="338" mass="36166">MKLTLRPEWRLGPFASFLGYYDIKTGVTCAILFAVLNKVAGVYGLISVLTGAGGTAAQLSLYIYSVLGLIAFAWGLRAVGQEDPKNTLYFAHVFFADHIISTAWTVFFAVVWWIYTPHDGRRDISSAAQREIMEAGGGGATNMTDAERAAAAGVLWNEEKGLAATVIILGWLSKFYFALLIYSYAAHLRKGSYRTLPRSRPTSSPYAGLTTLPDEEEDAEDFYLLPVRGPPPTSAHAHTPSGSSFADFVSAPGRARRGNKSARKPSALNPANSKGADDELDEVLFDEDELAAGALTKGSTDAESTSASGSGGGESHDEDQVFTPGGNASRRASRANRP</sequence>
<evidence type="ECO:0000256" key="2">
    <source>
        <dbReference type="SAM" id="Phobius"/>
    </source>
</evidence>